<dbReference type="Gene3D" id="1.10.600.10">
    <property type="entry name" value="Farnesyl Diphosphate Synthase"/>
    <property type="match status" value="1"/>
</dbReference>
<dbReference type="SFLD" id="SFLDS00005">
    <property type="entry name" value="Isoprenoid_Synthase_Type_I"/>
    <property type="match status" value="1"/>
</dbReference>
<keyword evidence="2" id="KW-0460">Magnesium</keyword>
<dbReference type="Pfam" id="PF19086">
    <property type="entry name" value="Terpene_syn_C_2"/>
    <property type="match status" value="1"/>
</dbReference>
<keyword evidence="4" id="KW-1185">Reference proteome</keyword>
<dbReference type="InterPro" id="IPR034686">
    <property type="entry name" value="Terpene_cyclase-like_2"/>
</dbReference>
<accession>A0ABR5JBV3</accession>
<evidence type="ECO:0000313" key="4">
    <source>
        <dbReference type="Proteomes" id="UP000037020"/>
    </source>
</evidence>
<dbReference type="InterPro" id="IPR008949">
    <property type="entry name" value="Isoprenoid_synthase_dom_sf"/>
</dbReference>
<dbReference type="EMBL" id="LGUT01000516">
    <property type="protein sequence ID" value="KOG90864.1"/>
    <property type="molecule type" value="Genomic_DNA"/>
</dbReference>
<dbReference type="Proteomes" id="UP000037020">
    <property type="component" value="Unassembled WGS sequence"/>
</dbReference>
<dbReference type="PANTHER" id="PTHR35201">
    <property type="entry name" value="TERPENE SYNTHASE"/>
    <property type="match status" value="1"/>
</dbReference>
<dbReference type="SUPFAM" id="SSF48576">
    <property type="entry name" value="Terpenoid synthases"/>
    <property type="match status" value="1"/>
</dbReference>
<protein>
    <recommendedName>
        <fullName evidence="2">Terpene synthase</fullName>
        <ecNumber evidence="2">4.2.3.-</ecNumber>
    </recommendedName>
</protein>
<sequence>MLGYDSWDMGLLAGCAYPESRGEDLALAADTLGWYTLFDDEFDGARGADPRTVHRECQQVLRLAHDPRPDGDAALGALQRAFTGLWSRAVDGMPPGWCHRYRDSWRRSLSGMVEEAEDRGRDTIPSLADYLDKRNRSLGTYIWCDLIERVEDCLLPDHIWSYPLLPGLRRLHGELSVVINDILSLEREIVLGEHPANNLVLLLQHEQGLTRERAVHGALHLVRRKTAAIARLHDRLPHFAREVSDSEDTWRRLVRYADLLTAMPRSNYDWGLLTGRYPAAATS</sequence>
<keyword evidence="1 2" id="KW-0456">Lyase</keyword>
<organism evidence="3 4">
    <name type="scientific">Streptomyces varsoviensis</name>
    <dbReference type="NCBI Taxonomy" id="67373"/>
    <lineage>
        <taxon>Bacteria</taxon>
        <taxon>Bacillati</taxon>
        <taxon>Actinomycetota</taxon>
        <taxon>Actinomycetes</taxon>
        <taxon>Kitasatosporales</taxon>
        <taxon>Streptomycetaceae</taxon>
        <taxon>Streptomyces</taxon>
    </lineage>
</organism>
<dbReference type="PANTHER" id="PTHR35201:SF4">
    <property type="entry name" value="BETA-PINACENE SYNTHASE-RELATED"/>
    <property type="match status" value="1"/>
</dbReference>
<proteinExistence type="inferred from homology"/>
<evidence type="ECO:0000313" key="3">
    <source>
        <dbReference type="EMBL" id="KOG90864.1"/>
    </source>
</evidence>
<name>A0ABR5JBV3_9ACTN</name>
<reference evidence="3 4" key="1">
    <citation type="submission" date="2015-07" db="EMBL/GenBank/DDBJ databases">
        <authorList>
            <person name="Ju K.-S."/>
            <person name="Doroghazi J.R."/>
            <person name="Metcalf W.W."/>
        </authorList>
    </citation>
    <scope>NUCLEOTIDE SEQUENCE [LARGE SCALE GENOMIC DNA]</scope>
    <source>
        <strain evidence="3 4">NRRL B-3589</strain>
    </source>
</reference>
<dbReference type="EC" id="4.2.3.-" evidence="2"/>
<dbReference type="RefSeq" id="WP_030888309.1">
    <property type="nucleotide sequence ID" value="NZ_JBIRHZ010000009.1"/>
</dbReference>
<comment type="caution">
    <text evidence="3">The sequence shown here is derived from an EMBL/GenBank/DDBJ whole genome shotgun (WGS) entry which is preliminary data.</text>
</comment>
<dbReference type="SFLD" id="SFLDG01020">
    <property type="entry name" value="Terpene_Cyclase_Like_2"/>
    <property type="match status" value="1"/>
</dbReference>
<comment type="cofactor">
    <cofactor evidence="2">
        <name>Mg(2+)</name>
        <dbReference type="ChEBI" id="CHEBI:18420"/>
    </cofactor>
</comment>
<comment type="similarity">
    <text evidence="2">Belongs to the terpene synthase family.</text>
</comment>
<keyword evidence="2" id="KW-0479">Metal-binding</keyword>
<evidence type="ECO:0000256" key="1">
    <source>
        <dbReference type="ARBA" id="ARBA00023239"/>
    </source>
</evidence>
<evidence type="ECO:0000256" key="2">
    <source>
        <dbReference type="RuleBase" id="RU366034"/>
    </source>
</evidence>
<gene>
    <name evidence="3" type="ORF">ADK38_06300</name>
</gene>